<sequence length="195" mass="21583">MTSGQNTMFPAAVATVFDSWTVLQLAVTQGFGGADSREKAEWMITAVDQWFRENKDIDDYEVEDFLADIMNTEFDTIVEDGSLSQISSLICRIYKLCREGKEAEVRELVKGLPKAAVQNCARVAGTDETIEGDDEENVNEQGGQNSSSVSSCGGLTNGMENTCTSHQSTKQESTEETMETEEEDAWTTVHRGKRR</sequence>
<feature type="region of interest" description="Disordered" evidence="5">
    <location>
        <begin position="127"/>
        <end position="195"/>
    </location>
</feature>
<accession>A0A8W8M1N5</accession>
<keyword evidence="4" id="KW-0698">rRNA processing</keyword>
<dbReference type="PANTHER" id="PTHR21250">
    <property type="entry name" value="PRE-RRNA-PROCESSING PROTEIN TSR2 HOMOLOG"/>
    <property type="match status" value="1"/>
</dbReference>
<reference evidence="6" key="1">
    <citation type="submission" date="2022-08" db="UniProtKB">
        <authorList>
            <consortium name="EnsemblMetazoa"/>
        </authorList>
    </citation>
    <scope>IDENTIFICATION</scope>
    <source>
        <strain evidence="6">05x7-T-G4-1.051#20</strain>
    </source>
</reference>
<feature type="compositionally biased region" description="Acidic residues" evidence="5">
    <location>
        <begin position="128"/>
        <end position="138"/>
    </location>
</feature>
<proteinExistence type="inferred from homology"/>
<evidence type="ECO:0000256" key="4">
    <source>
        <dbReference type="ARBA" id="ARBA00022552"/>
    </source>
</evidence>
<dbReference type="GO" id="GO:0006364">
    <property type="term" value="P:rRNA processing"/>
    <property type="evidence" value="ECO:0007669"/>
    <property type="project" value="UniProtKB-KW"/>
</dbReference>
<evidence type="ECO:0000313" key="6">
    <source>
        <dbReference type="EnsemblMetazoa" id="G30169.4:cds"/>
    </source>
</evidence>
<keyword evidence="7" id="KW-1185">Reference proteome</keyword>
<organism evidence="6 7">
    <name type="scientific">Magallana gigas</name>
    <name type="common">Pacific oyster</name>
    <name type="synonym">Crassostrea gigas</name>
    <dbReference type="NCBI Taxonomy" id="29159"/>
    <lineage>
        <taxon>Eukaryota</taxon>
        <taxon>Metazoa</taxon>
        <taxon>Spiralia</taxon>
        <taxon>Lophotrochozoa</taxon>
        <taxon>Mollusca</taxon>
        <taxon>Bivalvia</taxon>
        <taxon>Autobranchia</taxon>
        <taxon>Pteriomorphia</taxon>
        <taxon>Ostreida</taxon>
        <taxon>Ostreoidea</taxon>
        <taxon>Ostreidae</taxon>
        <taxon>Magallana</taxon>
    </lineage>
</organism>
<dbReference type="Pfam" id="PF10273">
    <property type="entry name" value="WGG"/>
    <property type="match status" value="1"/>
</dbReference>
<feature type="compositionally biased region" description="Acidic residues" evidence="5">
    <location>
        <begin position="174"/>
        <end position="185"/>
    </location>
</feature>
<name>A0A8W8M1N5_MAGGI</name>
<dbReference type="InterPro" id="IPR019398">
    <property type="entry name" value="Pre-rRNA_process_TSR2"/>
</dbReference>
<comment type="function">
    <text evidence="1">May be involved in 20S pre-rRNA processing.</text>
</comment>
<feature type="compositionally biased region" description="Polar residues" evidence="5">
    <location>
        <begin position="139"/>
        <end position="163"/>
    </location>
</feature>
<dbReference type="AlphaFoldDB" id="A0A8W8M1N5"/>
<comment type="similarity">
    <text evidence="2">Belongs to the TSR2 family.</text>
</comment>
<evidence type="ECO:0000256" key="2">
    <source>
        <dbReference type="ARBA" id="ARBA00006524"/>
    </source>
</evidence>
<dbReference type="EnsemblMetazoa" id="G30169.2">
    <property type="protein sequence ID" value="G30169.2:cds"/>
    <property type="gene ID" value="G30169"/>
</dbReference>
<evidence type="ECO:0000256" key="3">
    <source>
        <dbReference type="ARBA" id="ARBA00017551"/>
    </source>
</evidence>
<evidence type="ECO:0000256" key="5">
    <source>
        <dbReference type="SAM" id="MobiDB-lite"/>
    </source>
</evidence>
<evidence type="ECO:0000256" key="1">
    <source>
        <dbReference type="ARBA" id="ARBA00002210"/>
    </source>
</evidence>
<dbReference type="Proteomes" id="UP000005408">
    <property type="component" value="Unassembled WGS sequence"/>
</dbReference>
<dbReference type="EnsemblMetazoa" id="G30169.4">
    <property type="protein sequence ID" value="G30169.4:cds"/>
    <property type="gene ID" value="G30169"/>
</dbReference>
<evidence type="ECO:0000313" key="7">
    <source>
        <dbReference type="Proteomes" id="UP000005408"/>
    </source>
</evidence>
<protein>
    <recommendedName>
        <fullName evidence="3">Pre-rRNA-processing protein TSR2 homolog</fullName>
    </recommendedName>
</protein>